<gene>
    <name evidence="2" type="ORF">GCM10010253_22460</name>
</gene>
<proteinExistence type="predicted"/>
<organism evidence="2 3">
    <name type="scientific">Streptomyces badius</name>
    <dbReference type="NCBI Taxonomy" id="1941"/>
    <lineage>
        <taxon>Bacteria</taxon>
        <taxon>Bacillati</taxon>
        <taxon>Actinomycetota</taxon>
        <taxon>Actinomycetes</taxon>
        <taxon>Kitasatosporales</taxon>
        <taxon>Streptomycetaceae</taxon>
        <taxon>Streptomyces</taxon>
    </lineage>
</organism>
<comment type="caution">
    <text evidence="2">The sequence shown here is derived from an EMBL/GenBank/DDBJ whole genome shotgun (WGS) entry which is preliminary data.</text>
</comment>
<feature type="region of interest" description="Disordered" evidence="1">
    <location>
        <begin position="1"/>
        <end position="23"/>
    </location>
</feature>
<sequence length="73" mass="7459">MVKDESGPFATPRSITGRLRIGSRAWPQAPEGLTDVVGQLGQAGQTGIFGGTGILSAARPPVARTGTGIARRS</sequence>
<name>A0ABQ2T1N6_STRBA</name>
<evidence type="ECO:0000313" key="2">
    <source>
        <dbReference type="EMBL" id="GGS47679.1"/>
    </source>
</evidence>
<accession>A0ABQ2T1N6</accession>
<dbReference type="EMBL" id="BMSZ01000005">
    <property type="protein sequence ID" value="GGS47679.1"/>
    <property type="molecule type" value="Genomic_DNA"/>
</dbReference>
<protein>
    <submittedName>
        <fullName evidence="2">Uncharacterized protein</fullName>
    </submittedName>
</protein>
<evidence type="ECO:0000256" key="1">
    <source>
        <dbReference type="SAM" id="MobiDB-lite"/>
    </source>
</evidence>
<reference evidence="3" key="1">
    <citation type="journal article" date="2019" name="Int. J. Syst. Evol. Microbiol.">
        <title>The Global Catalogue of Microorganisms (GCM) 10K type strain sequencing project: providing services to taxonomists for standard genome sequencing and annotation.</title>
        <authorList>
            <consortium name="The Broad Institute Genomics Platform"/>
            <consortium name="The Broad Institute Genome Sequencing Center for Infectious Disease"/>
            <person name="Wu L."/>
            <person name="Ma J."/>
        </authorList>
    </citation>
    <scope>NUCLEOTIDE SEQUENCE [LARGE SCALE GENOMIC DNA]</scope>
    <source>
        <strain evidence="3">JCM 4350</strain>
    </source>
</reference>
<evidence type="ECO:0000313" key="3">
    <source>
        <dbReference type="Proteomes" id="UP000659767"/>
    </source>
</evidence>
<dbReference type="Proteomes" id="UP000659767">
    <property type="component" value="Unassembled WGS sequence"/>
</dbReference>
<keyword evidence="3" id="KW-1185">Reference proteome</keyword>